<evidence type="ECO:0000313" key="3">
    <source>
        <dbReference type="Proteomes" id="UP000199441"/>
    </source>
</evidence>
<dbReference type="Proteomes" id="UP000199441">
    <property type="component" value="Unassembled WGS sequence"/>
</dbReference>
<keyword evidence="1" id="KW-1133">Transmembrane helix</keyword>
<dbReference type="AlphaFoldDB" id="A0A1H2V945"/>
<evidence type="ECO:0000313" key="2">
    <source>
        <dbReference type="EMBL" id="SDW64833.1"/>
    </source>
</evidence>
<organism evidence="2 3">
    <name type="scientific">Litoreibacter albidus</name>
    <dbReference type="NCBI Taxonomy" id="670155"/>
    <lineage>
        <taxon>Bacteria</taxon>
        <taxon>Pseudomonadati</taxon>
        <taxon>Pseudomonadota</taxon>
        <taxon>Alphaproteobacteria</taxon>
        <taxon>Rhodobacterales</taxon>
        <taxon>Roseobacteraceae</taxon>
        <taxon>Litoreibacter</taxon>
    </lineage>
</organism>
<proteinExistence type="predicted"/>
<dbReference type="RefSeq" id="WP_089946114.1">
    <property type="nucleotide sequence ID" value="NZ_FNOI01000002.1"/>
</dbReference>
<dbReference type="OrthoDB" id="7868384at2"/>
<dbReference type="EMBL" id="FNOI01000002">
    <property type="protein sequence ID" value="SDW64833.1"/>
    <property type="molecule type" value="Genomic_DNA"/>
</dbReference>
<sequence>MQVLFDIMSSVFKPSLIALSIAFGVAIISFNDSPLSVDSKSIDLSNLGCPGLLSVVCGPTGILR</sequence>
<accession>A0A1H2V945</accession>
<keyword evidence="1" id="KW-0812">Transmembrane</keyword>
<evidence type="ECO:0000256" key="1">
    <source>
        <dbReference type="SAM" id="Phobius"/>
    </source>
</evidence>
<keyword evidence="1" id="KW-0472">Membrane</keyword>
<name>A0A1H2V945_9RHOB</name>
<dbReference type="STRING" id="670155.SAMN04488001_1447"/>
<protein>
    <submittedName>
        <fullName evidence="2">Uncharacterized protein</fullName>
    </submittedName>
</protein>
<gene>
    <name evidence="2" type="ORF">SAMN04488001_1447</name>
</gene>
<feature type="transmembrane region" description="Helical" evidence="1">
    <location>
        <begin position="12"/>
        <end position="30"/>
    </location>
</feature>
<keyword evidence="3" id="KW-1185">Reference proteome</keyword>
<reference evidence="3" key="1">
    <citation type="submission" date="2016-10" db="EMBL/GenBank/DDBJ databases">
        <authorList>
            <person name="Varghese N."/>
            <person name="Submissions S."/>
        </authorList>
    </citation>
    <scope>NUCLEOTIDE SEQUENCE [LARGE SCALE GENOMIC DNA]</scope>
    <source>
        <strain evidence="3">DSM 26922</strain>
    </source>
</reference>